<dbReference type="SFLD" id="SFLDS00003">
    <property type="entry name" value="Haloacid_Dehalogenase"/>
    <property type="match status" value="1"/>
</dbReference>
<feature type="domain" description="Cation-transporting P-type ATPase N-terminal" evidence="16">
    <location>
        <begin position="1"/>
        <end position="63"/>
    </location>
</feature>
<proteinExistence type="predicted"/>
<keyword evidence="5 15" id="KW-0812">Transmembrane</keyword>
<keyword evidence="14 15" id="KW-0472">Membrane</keyword>
<dbReference type="Gene3D" id="1.20.1110.10">
    <property type="entry name" value="Calcium-transporting ATPase, transmembrane domain"/>
    <property type="match status" value="2"/>
</dbReference>
<dbReference type="SUPFAM" id="SSF81665">
    <property type="entry name" value="Calcium ATPase, transmembrane domain M"/>
    <property type="match status" value="1"/>
</dbReference>
<dbReference type="InterPro" id="IPR004014">
    <property type="entry name" value="ATPase_P-typ_cation-transptr_N"/>
</dbReference>
<feature type="transmembrane region" description="Helical" evidence="15">
    <location>
        <begin position="951"/>
        <end position="971"/>
    </location>
</feature>
<evidence type="ECO:0000313" key="17">
    <source>
        <dbReference type="EMBL" id="RGV36704.1"/>
    </source>
</evidence>
<dbReference type="NCBIfam" id="TIGR01517">
    <property type="entry name" value="ATPase-IIB_Ca"/>
    <property type="match status" value="1"/>
</dbReference>
<dbReference type="RefSeq" id="WP_118258303.1">
    <property type="nucleotide sequence ID" value="NZ_CALBWO010000038.1"/>
</dbReference>
<name>A0A412X6H6_9BACT</name>
<feature type="transmembrane region" description="Helical" evidence="15">
    <location>
        <begin position="879"/>
        <end position="898"/>
    </location>
</feature>
<dbReference type="PROSITE" id="PS00154">
    <property type="entry name" value="ATPASE_E1_E2"/>
    <property type="match status" value="1"/>
</dbReference>
<keyword evidence="4" id="KW-0109">Calcium transport</keyword>
<dbReference type="GO" id="GO:0005886">
    <property type="term" value="C:plasma membrane"/>
    <property type="evidence" value="ECO:0007669"/>
    <property type="project" value="TreeGrafter"/>
</dbReference>
<dbReference type="Gene3D" id="3.40.1110.10">
    <property type="entry name" value="Calcium-transporting ATPase, cytoplasmic domain N"/>
    <property type="match status" value="1"/>
</dbReference>
<dbReference type="PRINTS" id="PR00120">
    <property type="entry name" value="HATPASE"/>
</dbReference>
<keyword evidence="7" id="KW-0547">Nucleotide-binding</keyword>
<gene>
    <name evidence="17" type="ORF">DWW18_00455</name>
</gene>
<dbReference type="GO" id="GO:0012505">
    <property type="term" value="C:endomembrane system"/>
    <property type="evidence" value="ECO:0007669"/>
    <property type="project" value="UniProtKB-SubCell"/>
</dbReference>
<evidence type="ECO:0000256" key="7">
    <source>
        <dbReference type="ARBA" id="ARBA00022741"/>
    </source>
</evidence>
<dbReference type="InterPro" id="IPR001757">
    <property type="entry name" value="P_typ_ATPase"/>
</dbReference>
<comment type="caution">
    <text evidence="17">The sequence shown here is derived from an EMBL/GenBank/DDBJ whole genome shotgun (WGS) entry which is preliminary data.</text>
</comment>
<dbReference type="InterPro" id="IPR036412">
    <property type="entry name" value="HAD-like_sf"/>
</dbReference>
<evidence type="ECO:0000256" key="15">
    <source>
        <dbReference type="SAM" id="Phobius"/>
    </source>
</evidence>
<dbReference type="InterPro" id="IPR023299">
    <property type="entry name" value="ATPase_P-typ_cyto_dom_N"/>
</dbReference>
<dbReference type="GO" id="GO:0005388">
    <property type="term" value="F:P-type calcium transporter activity"/>
    <property type="evidence" value="ECO:0007669"/>
    <property type="project" value="UniProtKB-EC"/>
</dbReference>
<dbReference type="SUPFAM" id="SSF56784">
    <property type="entry name" value="HAD-like"/>
    <property type="match status" value="1"/>
</dbReference>
<keyword evidence="13" id="KW-0406">Ion transport</keyword>
<dbReference type="InterPro" id="IPR023298">
    <property type="entry name" value="ATPase_P-typ_TM_dom_sf"/>
</dbReference>
<dbReference type="InterPro" id="IPR023214">
    <property type="entry name" value="HAD_sf"/>
</dbReference>
<evidence type="ECO:0000313" key="18">
    <source>
        <dbReference type="Proteomes" id="UP000283589"/>
    </source>
</evidence>
<evidence type="ECO:0000256" key="13">
    <source>
        <dbReference type="ARBA" id="ARBA00023065"/>
    </source>
</evidence>
<dbReference type="SFLD" id="SFLDF00027">
    <property type="entry name" value="p-type_atpase"/>
    <property type="match status" value="1"/>
</dbReference>
<keyword evidence="10" id="KW-0460">Magnesium</keyword>
<evidence type="ECO:0000256" key="12">
    <source>
        <dbReference type="ARBA" id="ARBA00022989"/>
    </source>
</evidence>
<feature type="transmembrane region" description="Helical" evidence="15">
    <location>
        <begin position="275"/>
        <end position="298"/>
    </location>
</feature>
<evidence type="ECO:0000256" key="8">
    <source>
        <dbReference type="ARBA" id="ARBA00022837"/>
    </source>
</evidence>
<keyword evidence="3" id="KW-0813">Transport</keyword>
<dbReference type="NCBIfam" id="TIGR01494">
    <property type="entry name" value="ATPase_P-type"/>
    <property type="match status" value="2"/>
</dbReference>
<evidence type="ECO:0000256" key="10">
    <source>
        <dbReference type="ARBA" id="ARBA00022842"/>
    </source>
</evidence>
<dbReference type="InterPro" id="IPR006068">
    <property type="entry name" value="ATPase_P-typ_cation-transptr_C"/>
</dbReference>
<evidence type="ECO:0000256" key="3">
    <source>
        <dbReference type="ARBA" id="ARBA00022448"/>
    </source>
</evidence>
<protein>
    <recommendedName>
        <fullName evidence="2">P-type Ca(2+) transporter</fullName>
        <ecNumber evidence="2">7.2.2.10</ecNumber>
    </recommendedName>
</protein>
<dbReference type="InterPro" id="IPR006408">
    <property type="entry name" value="P-type_ATPase_IIB"/>
</dbReference>
<keyword evidence="11" id="KW-1278">Translocase</keyword>
<dbReference type="SUPFAM" id="SSF81660">
    <property type="entry name" value="Metal cation-transporting ATPase, ATP-binding domain N"/>
    <property type="match status" value="1"/>
</dbReference>
<dbReference type="PANTHER" id="PTHR24093">
    <property type="entry name" value="CATION TRANSPORTING ATPASE"/>
    <property type="match status" value="1"/>
</dbReference>
<evidence type="ECO:0000256" key="5">
    <source>
        <dbReference type="ARBA" id="ARBA00022692"/>
    </source>
</evidence>
<dbReference type="InterPro" id="IPR008250">
    <property type="entry name" value="ATPase_P-typ_transduc_dom_A_sf"/>
</dbReference>
<dbReference type="Gene3D" id="3.40.50.1000">
    <property type="entry name" value="HAD superfamily/HAD-like"/>
    <property type="match status" value="1"/>
</dbReference>
<evidence type="ECO:0000256" key="9">
    <source>
        <dbReference type="ARBA" id="ARBA00022840"/>
    </source>
</evidence>
<keyword evidence="8" id="KW-0106">Calcium</keyword>
<evidence type="ECO:0000256" key="4">
    <source>
        <dbReference type="ARBA" id="ARBA00022568"/>
    </source>
</evidence>
<dbReference type="SMART" id="SM00831">
    <property type="entry name" value="Cation_ATPase_N"/>
    <property type="match status" value="1"/>
</dbReference>
<dbReference type="InterPro" id="IPR044492">
    <property type="entry name" value="P_typ_ATPase_HD_dom"/>
</dbReference>
<dbReference type="PRINTS" id="PR00119">
    <property type="entry name" value="CATATPASE"/>
</dbReference>
<feature type="transmembrane region" description="Helical" evidence="15">
    <location>
        <begin position="802"/>
        <end position="819"/>
    </location>
</feature>
<dbReference type="Pfam" id="PF00690">
    <property type="entry name" value="Cation_ATPase_N"/>
    <property type="match status" value="1"/>
</dbReference>
<keyword evidence="9" id="KW-0067">ATP-binding</keyword>
<feature type="transmembrane region" description="Helical" evidence="15">
    <location>
        <begin position="360"/>
        <end position="388"/>
    </location>
</feature>
<dbReference type="GO" id="GO:0046872">
    <property type="term" value="F:metal ion binding"/>
    <property type="evidence" value="ECO:0007669"/>
    <property type="project" value="UniProtKB-KW"/>
</dbReference>
<evidence type="ECO:0000259" key="16">
    <source>
        <dbReference type="SMART" id="SM00831"/>
    </source>
</evidence>
<keyword evidence="12 15" id="KW-1133">Transmembrane helix</keyword>
<dbReference type="AlphaFoldDB" id="A0A412X6H6"/>
<dbReference type="GO" id="GO:0016887">
    <property type="term" value="F:ATP hydrolysis activity"/>
    <property type="evidence" value="ECO:0007669"/>
    <property type="project" value="InterPro"/>
</dbReference>
<evidence type="ECO:0000256" key="6">
    <source>
        <dbReference type="ARBA" id="ARBA00022723"/>
    </source>
</evidence>
<dbReference type="PANTHER" id="PTHR24093:SF369">
    <property type="entry name" value="CALCIUM-TRANSPORTING ATPASE"/>
    <property type="match status" value="1"/>
</dbReference>
<feature type="transmembrane region" description="Helical" evidence="15">
    <location>
        <begin position="74"/>
        <end position="96"/>
    </location>
</feature>
<feature type="transmembrane region" description="Helical" evidence="15">
    <location>
        <begin position="769"/>
        <end position="790"/>
    </location>
</feature>
<keyword evidence="17" id="KW-0378">Hydrolase</keyword>
<dbReference type="InterPro" id="IPR018303">
    <property type="entry name" value="ATPase_P-typ_P_site"/>
</dbReference>
<dbReference type="STRING" id="1121130.GCA_000519105_02328"/>
<dbReference type="EMBL" id="QRZA01000001">
    <property type="protein sequence ID" value="RGV36704.1"/>
    <property type="molecule type" value="Genomic_DNA"/>
</dbReference>
<dbReference type="Pfam" id="PF00689">
    <property type="entry name" value="Cation_ATPase_C"/>
    <property type="match status" value="1"/>
</dbReference>
<feature type="transmembrane region" description="Helical" evidence="15">
    <location>
        <begin position="240"/>
        <end position="263"/>
    </location>
</feature>
<evidence type="ECO:0000256" key="14">
    <source>
        <dbReference type="ARBA" id="ARBA00023136"/>
    </source>
</evidence>
<feature type="transmembrane region" description="Helical" evidence="15">
    <location>
        <begin position="919"/>
        <end position="939"/>
    </location>
</feature>
<dbReference type="SUPFAM" id="SSF81653">
    <property type="entry name" value="Calcium ATPase, transduction domain A"/>
    <property type="match status" value="1"/>
</dbReference>
<keyword evidence="6" id="KW-0479">Metal-binding</keyword>
<reference evidence="17 18" key="1">
    <citation type="submission" date="2018-08" db="EMBL/GenBank/DDBJ databases">
        <title>A genome reference for cultivated species of the human gut microbiota.</title>
        <authorList>
            <person name="Zou Y."/>
            <person name="Xue W."/>
            <person name="Luo G."/>
        </authorList>
    </citation>
    <scope>NUCLEOTIDE SEQUENCE [LARGE SCALE GENOMIC DNA]</scope>
    <source>
        <strain evidence="17 18">AF14-49</strain>
    </source>
</reference>
<dbReference type="Gene3D" id="2.70.150.10">
    <property type="entry name" value="Calcium-transporting ATPase, cytoplasmic transduction domain A"/>
    <property type="match status" value="1"/>
</dbReference>
<evidence type="ECO:0000256" key="11">
    <source>
        <dbReference type="ARBA" id="ARBA00022967"/>
    </source>
</evidence>
<dbReference type="GO" id="GO:0005524">
    <property type="term" value="F:ATP binding"/>
    <property type="evidence" value="ECO:0007669"/>
    <property type="project" value="UniProtKB-KW"/>
</dbReference>
<feature type="transmembrane region" description="Helical" evidence="15">
    <location>
        <begin position="319"/>
        <end position="340"/>
    </location>
</feature>
<dbReference type="FunFam" id="3.40.50.1000:FF:000129">
    <property type="entry name" value="Calcium-translocating P-type ATPase PMCA-type"/>
    <property type="match status" value="1"/>
</dbReference>
<evidence type="ECO:0000256" key="2">
    <source>
        <dbReference type="ARBA" id="ARBA00012790"/>
    </source>
</evidence>
<accession>A0A412X6H6</accession>
<dbReference type="SFLD" id="SFLDG00002">
    <property type="entry name" value="C1.7:_P-type_atpase_like"/>
    <property type="match status" value="1"/>
</dbReference>
<dbReference type="Pfam" id="PF13246">
    <property type="entry name" value="Cation_ATPase"/>
    <property type="match status" value="1"/>
</dbReference>
<feature type="transmembrane region" description="Helical" evidence="15">
    <location>
        <begin position="845"/>
        <end position="864"/>
    </location>
</feature>
<dbReference type="Pfam" id="PF00122">
    <property type="entry name" value="E1-E2_ATPase"/>
    <property type="match status" value="1"/>
</dbReference>
<comment type="subcellular location">
    <subcellularLocation>
        <location evidence="1">Endomembrane system</location>
        <topology evidence="1">Multi-pass membrane protein</topology>
    </subcellularLocation>
</comment>
<evidence type="ECO:0000256" key="1">
    <source>
        <dbReference type="ARBA" id="ARBA00004127"/>
    </source>
</evidence>
<dbReference type="EC" id="7.2.2.10" evidence="2"/>
<dbReference type="Proteomes" id="UP000283589">
    <property type="component" value="Unassembled WGS sequence"/>
</dbReference>
<feature type="transmembrane region" description="Helical" evidence="15">
    <location>
        <begin position="47"/>
        <end position="68"/>
    </location>
</feature>
<organism evidence="17 18">
    <name type="scientific">Butyricimonas virosa</name>
    <dbReference type="NCBI Taxonomy" id="544645"/>
    <lineage>
        <taxon>Bacteria</taxon>
        <taxon>Pseudomonadati</taxon>
        <taxon>Bacteroidota</taxon>
        <taxon>Bacteroidia</taxon>
        <taxon>Bacteroidales</taxon>
        <taxon>Odoribacteraceae</taxon>
        <taxon>Butyricimonas</taxon>
    </lineage>
</organism>
<sequence>MESRKHYTGLTDKQVLESREKHGANVLTPPKRDSLWQIFIGNFEDPVIRILMVAVFLSGGIAISMYFSEGIIEIAETIGIAVAILLATGVATWFVWDANKKFDVLNQVNDDTLIKVIRNGNVHEVPKKDIVVDDIVLLEQGEEIPADGILLEAISLQVNESSLTGEPIANKTVIESEFNLEATYPSNHVMRGTTVSDGHGIMQVLAVGDSTEFGKVAEKSSEKSEEPTPLDKQLDSLAKFIGVVGFCGAAVTFTILFIKAIFFNPASPTPELGQLGLIGALIITAIIMLAKVWVPVIYDVHALRGKEKELPKSIEQGSWARWILYGLGALVIMLAIGWAFGVKPWDPQAWISLSLGKKILSAFMASVTLIVVTVPEGLPMSVTLSLALSMRKMLKSNNLVRKMHACETMGATTVICTDKTGTLTQNQMTVYKTNFYGLKDQQLADNENSRLIKEGIAVNTTAFLDFSDPDKVKTLGNPTEAALLLWLNGQQANYQELRENATVIDQLTFSTERKYMATLVDSPVMGKKILYVKGAPEIIFAQCKNALIDGEGQPIANYKTTVENQLLEYQNQAMRTLGFAYQVIEDNESHFKDGRLYNTELTFLGIVAISDPIRPDVPDAVKRCFNAGIQVKMVTGDTPGTAKEIGRQIGLWTEKDTDRNVITGVEFAQLTDKEALDRVLDLKIMSRARPMDKQRLVQLLQQKQVIVAVTGDGTNDAPALNHAHVGLSMGSGTSVAKEASDITLLDDSFSSITSAVMWGRSVYQNIQRFILFQLTINVAALIIVLLGSLFGSELPITVTQMLWVNLIMDTFAAGALASLPPSPEVMKRKPRNSNAFIIVPQMQRLILATGITFVVILLGLLYVLSNYAGGIEAGTPEGLRNLTIFFTVFVILQFWNMFNAKTFGTNDSAFKNIFKSEGFLTVGMAIIVGQILVVNFGGSVFRTIPLTWSEWIWITLATSLVLWVGEIFRAFKRMKNRK</sequence>
<dbReference type="InterPro" id="IPR059000">
    <property type="entry name" value="ATPase_P-type_domA"/>
</dbReference>